<comment type="caution">
    <text evidence="2">The sequence shown here is derived from an EMBL/GenBank/DDBJ whole genome shotgun (WGS) entry which is preliminary data.</text>
</comment>
<name>A0ABQ2WLS5_9GAMM</name>
<organism evidence="2 3">
    <name type="scientific">Halomonas johnsoniae</name>
    <dbReference type="NCBI Taxonomy" id="502832"/>
    <lineage>
        <taxon>Bacteria</taxon>
        <taxon>Pseudomonadati</taxon>
        <taxon>Pseudomonadota</taxon>
        <taxon>Gammaproteobacteria</taxon>
        <taxon>Oceanospirillales</taxon>
        <taxon>Halomonadaceae</taxon>
        <taxon>Halomonas</taxon>
    </lineage>
</organism>
<dbReference type="InterPro" id="IPR004839">
    <property type="entry name" value="Aminotransferase_I/II_large"/>
</dbReference>
<reference evidence="3" key="1">
    <citation type="journal article" date="2019" name="Int. J. Syst. Evol. Microbiol.">
        <title>The Global Catalogue of Microorganisms (GCM) 10K type strain sequencing project: providing services to taxonomists for standard genome sequencing and annotation.</title>
        <authorList>
            <consortium name="The Broad Institute Genomics Platform"/>
            <consortium name="The Broad Institute Genome Sequencing Center for Infectious Disease"/>
            <person name="Wu L."/>
            <person name="Ma J."/>
        </authorList>
    </citation>
    <scope>NUCLEOTIDE SEQUENCE [LARGE SCALE GENOMIC DNA]</scope>
    <source>
        <strain evidence="3">KCTC 22157</strain>
    </source>
</reference>
<keyword evidence="3" id="KW-1185">Reference proteome</keyword>
<dbReference type="Proteomes" id="UP000647585">
    <property type="component" value="Unassembled WGS sequence"/>
</dbReference>
<evidence type="ECO:0000259" key="1">
    <source>
        <dbReference type="Pfam" id="PF00155"/>
    </source>
</evidence>
<dbReference type="PANTHER" id="PTHR46577">
    <property type="entry name" value="HTH-TYPE TRANSCRIPTIONAL REGULATORY PROTEIN GABR"/>
    <property type="match status" value="1"/>
</dbReference>
<gene>
    <name evidence="2" type="ORF">GCM10007158_17970</name>
</gene>
<dbReference type="Gene3D" id="3.40.640.10">
    <property type="entry name" value="Type I PLP-dependent aspartate aminotransferase-like (Major domain)"/>
    <property type="match status" value="1"/>
</dbReference>
<protein>
    <recommendedName>
        <fullName evidence="1">Aminotransferase class I/classII large domain-containing protein</fullName>
    </recommendedName>
</protein>
<dbReference type="InterPro" id="IPR015424">
    <property type="entry name" value="PyrdxlP-dep_Trfase"/>
</dbReference>
<dbReference type="InterPro" id="IPR015421">
    <property type="entry name" value="PyrdxlP-dep_Trfase_major"/>
</dbReference>
<dbReference type="PANTHER" id="PTHR46577:SF1">
    <property type="entry name" value="HTH-TYPE TRANSCRIPTIONAL REGULATORY PROTEIN GABR"/>
    <property type="match status" value="1"/>
</dbReference>
<dbReference type="Pfam" id="PF00155">
    <property type="entry name" value="Aminotran_1_2"/>
    <property type="match status" value="1"/>
</dbReference>
<dbReference type="InterPro" id="IPR051446">
    <property type="entry name" value="HTH_trans_reg/aminotransferase"/>
</dbReference>
<dbReference type="SUPFAM" id="SSF53383">
    <property type="entry name" value="PLP-dependent transferases"/>
    <property type="match status" value="1"/>
</dbReference>
<evidence type="ECO:0000313" key="3">
    <source>
        <dbReference type="Proteomes" id="UP000647585"/>
    </source>
</evidence>
<proteinExistence type="predicted"/>
<dbReference type="EMBL" id="BMXO01000007">
    <property type="protein sequence ID" value="GGW57240.1"/>
    <property type="molecule type" value="Genomic_DNA"/>
</dbReference>
<dbReference type="CDD" id="cd00609">
    <property type="entry name" value="AAT_like"/>
    <property type="match status" value="1"/>
</dbReference>
<accession>A0ABQ2WLS5</accession>
<feature type="domain" description="Aminotransferase class I/classII large" evidence="1">
    <location>
        <begin position="2"/>
        <end position="241"/>
    </location>
</feature>
<sequence length="289" mass="31332">MEEPGYGGAKACFLAAGLDVTPVPVDADGLDPALGEKSAPAPRLIYTTPSHQYPTGVTMPVTRRLALLDVAERCGGWIIEDDYDSEFRYDTPPLPSLQGLTEQAPVIYVGTFSKVLYPGLRLGYLVAPPELAPDVCRAQARLHREGHYPLQSALAAFMASGHFTRHITRMRTAYRHRQSCLRAALAPAVAAGLRLSEGHAGMHLLAELSSIEEETALVSHAAQAGITLSPLSHYYLSANKRFGLVLGYASANEQTLAWAGQWLSNAYLAHQTRTPDTPLSRDGHKTNVF</sequence>
<evidence type="ECO:0000313" key="2">
    <source>
        <dbReference type="EMBL" id="GGW57240.1"/>
    </source>
</evidence>